<keyword evidence="1" id="KW-0472">Membrane</keyword>
<keyword evidence="1" id="KW-1133">Transmembrane helix</keyword>
<name>A0A8S1DW64_9INSE</name>
<sequence>MSHSSSQELLKREAKTLPGEASKMSGNTAAATIDRSPIHGPNLMKMIFTIVCSIVHWISVVPDSSILKMLLSALPLLSGMYVVRFATALNASVFVFLRICHICSVTECHVDVPDLTSKEHMHLKIASALFVIGSVYHLWRWRKESTLKQD</sequence>
<organism evidence="2 3">
    <name type="scientific">Cloeon dipterum</name>
    <dbReference type="NCBI Taxonomy" id="197152"/>
    <lineage>
        <taxon>Eukaryota</taxon>
        <taxon>Metazoa</taxon>
        <taxon>Ecdysozoa</taxon>
        <taxon>Arthropoda</taxon>
        <taxon>Hexapoda</taxon>
        <taxon>Insecta</taxon>
        <taxon>Pterygota</taxon>
        <taxon>Palaeoptera</taxon>
        <taxon>Ephemeroptera</taxon>
        <taxon>Pisciforma</taxon>
        <taxon>Baetidae</taxon>
        <taxon>Cloeon</taxon>
    </lineage>
</organism>
<keyword evidence="3" id="KW-1185">Reference proteome</keyword>
<evidence type="ECO:0000313" key="2">
    <source>
        <dbReference type="EMBL" id="CAB3386248.1"/>
    </source>
</evidence>
<protein>
    <submittedName>
        <fullName evidence="2">Uncharacterized protein</fullName>
    </submittedName>
</protein>
<accession>A0A8S1DW64</accession>
<reference evidence="2 3" key="1">
    <citation type="submission" date="2020-04" db="EMBL/GenBank/DDBJ databases">
        <authorList>
            <person name="Alioto T."/>
            <person name="Alioto T."/>
            <person name="Gomez Garrido J."/>
        </authorList>
    </citation>
    <scope>NUCLEOTIDE SEQUENCE [LARGE SCALE GENOMIC DNA]</scope>
</reference>
<dbReference type="AlphaFoldDB" id="A0A8S1DW64"/>
<evidence type="ECO:0000313" key="3">
    <source>
        <dbReference type="Proteomes" id="UP000494165"/>
    </source>
</evidence>
<gene>
    <name evidence="2" type="ORF">CLODIP_2_CD02839</name>
</gene>
<dbReference type="Proteomes" id="UP000494165">
    <property type="component" value="Unassembled WGS sequence"/>
</dbReference>
<dbReference type="EMBL" id="CADEPI010000465">
    <property type="protein sequence ID" value="CAB3386248.1"/>
    <property type="molecule type" value="Genomic_DNA"/>
</dbReference>
<comment type="caution">
    <text evidence="2">The sequence shown here is derived from an EMBL/GenBank/DDBJ whole genome shotgun (WGS) entry which is preliminary data.</text>
</comment>
<evidence type="ECO:0000256" key="1">
    <source>
        <dbReference type="SAM" id="Phobius"/>
    </source>
</evidence>
<proteinExistence type="predicted"/>
<feature type="transmembrane region" description="Helical" evidence="1">
    <location>
        <begin position="43"/>
        <end position="61"/>
    </location>
</feature>
<feature type="transmembrane region" description="Helical" evidence="1">
    <location>
        <begin position="81"/>
        <end position="100"/>
    </location>
</feature>
<keyword evidence="1" id="KW-0812">Transmembrane</keyword>